<dbReference type="GeneID" id="93863621"/>
<dbReference type="AlphaFoldDB" id="A0A223I0T5"/>
<protein>
    <submittedName>
        <fullName evidence="3">Putative membrane protein</fullName>
    </submittedName>
</protein>
<dbReference type="Pfam" id="PF13240">
    <property type="entry name" value="Zn_Ribbon_1"/>
    <property type="match status" value="1"/>
</dbReference>
<dbReference type="EMBL" id="CP016893">
    <property type="protein sequence ID" value="AST58320.1"/>
    <property type="molecule type" value="Genomic_DNA"/>
</dbReference>
<evidence type="ECO:0000256" key="1">
    <source>
        <dbReference type="SAM" id="Phobius"/>
    </source>
</evidence>
<keyword evidence="1" id="KW-0472">Membrane</keyword>
<evidence type="ECO:0000313" key="4">
    <source>
        <dbReference type="Proteomes" id="UP000214975"/>
    </source>
</evidence>
<keyword evidence="1" id="KW-0812">Transmembrane</keyword>
<dbReference type="Proteomes" id="UP000214975">
    <property type="component" value="Chromosome"/>
</dbReference>
<evidence type="ECO:0000313" key="3">
    <source>
        <dbReference type="EMBL" id="AST58320.1"/>
    </source>
</evidence>
<name>A0A223I0T5_THETR</name>
<dbReference type="InterPro" id="IPR026870">
    <property type="entry name" value="Zinc_ribbon_dom"/>
</dbReference>
<organism evidence="3 4">
    <name type="scientific">Thermoanaerobacterium thermosaccharolyticum</name>
    <name type="common">Clostridium thermosaccharolyticum</name>
    <dbReference type="NCBI Taxonomy" id="1517"/>
    <lineage>
        <taxon>Bacteria</taxon>
        <taxon>Bacillati</taxon>
        <taxon>Bacillota</taxon>
        <taxon>Clostridia</taxon>
        <taxon>Thermoanaerobacterales</taxon>
        <taxon>Thermoanaerobacteraceae</taxon>
        <taxon>Thermoanaerobacterium</taxon>
    </lineage>
</organism>
<reference evidence="3 4" key="1">
    <citation type="submission" date="2016-08" db="EMBL/GenBank/DDBJ databases">
        <title>A novel genetic cassette of butanologenic Thermoanaerobacterium thermosaccharolyticum that directly convert cellulose to butanol.</title>
        <authorList>
            <person name="Li T."/>
            <person name="He J."/>
        </authorList>
    </citation>
    <scope>NUCLEOTIDE SEQUENCE [LARGE SCALE GENOMIC DNA]</scope>
    <source>
        <strain evidence="3 4">TG57</strain>
    </source>
</reference>
<dbReference type="RefSeq" id="WP_013297268.1">
    <property type="nucleotide sequence ID" value="NZ_CP016893.1"/>
</dbReference>
<feature type="domain" description="Zinc-ribbon" evidence="2">
    <location>
        <begin position="48"/>
        <end position="70"/>
    </location>
</feature>
<keyword evidence="1" id="KW-1133">Transmembrane helix</keyword>
<accession>A0A223I0T5</accession>
<feature type="transmembrane region" description="Helical" evidence="1">
    <location>
        <begin position="20"/>
        <end position="39"/>
    </location>
</feature>
<sequence>MKNWLNNWYLSCGSGIYNFMDLFILAGILTIIVITVYGVKKHLKNRYYCKVCGNKIEKDWITCPYCGRSLKR</sequence>
<gene>
    <name evidence="3" type="ORF">Thert_02424</name>
</gene>
<evidence type="ECO:0000259" key="2">
    <source>
        <dbReference type="Pfam" id="PF13240"/>
    </source>
</evidence>
<proteinExistence type="predicted"/>